<comment type="caution">
    <text evidence="1">The sequence shown here is derived from an EMBL/GenBank/DDBJ whole genome shotgun (WGS) entry which is preliminary data.</text>
</comment>
<dbReference type="OrthoDB" id="5654422at2"/>
<reference evidence="1 2" key="1">
    <citation type="submission" date="2015-11" db="EMBL/GenBank/DDBJ databases">
        <title>Genomic analysis of 38 Legionella species identifies large and diverse effector repertoires.</title>
        <authorList>
            <person name="Burstein D."/>
            <person name="Amaro F."/>
            <person name="Zusman T."/>
            <person name="Lifshitz Z."/>
            <person name="Cohen O."/>
            <person name="Gilbert J.A."/>
            <person name="Pupko T."/>
            <person name="Shuman H.A."/>
            <person name="Segal G."/>
        </authorList>
    </citation>
    <scope>NUCLEOTIDE SEQUENCE [LARGE SCALE GENOMIC DNA]</scope>
    <source>
        <strain evidence="1 2">Mt.St.Helens-9</strain>
    </source>
</reference>
<accession>A0A0W0YY35</accession>
<dbReference type="AlphaFoldDB" id="A0A0W0YY35"/>
<name>A0A0W0YY35_LEGSP</name>
<evidence type="ECO:0000313" key="2">
    <source>
        <dbReference type="Proteomes" id="UP000054877"/>
    </source>
</evidence>
<dbReference type="PATRIC" id="fig|452.5.peg.2612"/>
<evidence type="ECO:0000313" key="1">
    <source>
        <dbReference type="EMBL" id="KTD61739.1"/>
    </source>
</evidence>
<organism evidence="1 2">
    <name type="scientific">Legionella spiritensis</name>
    <dbReference type="NCBI Taxonomy" id="452"/>
    <lineage>
        <taxon>Bacteria</taxon>
        <taxon>Pseudomonadati</taxon>
        <taxon>Pseudomonadota</taxon>
        <taxon>Gammaproteobacteria</taxon>
        <taxon>Legionellales</taxon>
        <taxon>Legionellaceae</taxon>
        <taxon>Legionella</taxon>
    </lineage>
</organism>
<proteinExistence type="predicted"/>
<protein>
    <submittedName>
        <fullName evidence="1">Uncharacterized protein</fullName>
    </submittedName>
</protein>
<dbReference type="RefSeq" id="WP_058484266.1">
    <property type="nucleotide sequence ID" value="NZ_CAAAII010000001.1"/>
</dbReference>
<dbReference type="EMBL" id="LNYX01000031">
    <property type="protein sequence ID" value="KTD61739.1"/>
    <property type="molecule type" value="Genomic_DNA"/>
</dbReference>
<keyword evidence="2" id="KW-1185">Reference proteome</keyword>
<gene>
    <name evidence="1" type="ORF">Lspi_2369</name>
</gene>
<dbReference type="Proteomes" id="UP000054877">
    <property type="component" value="Unassembled WGS sequence"/>
</dbReference>
<sequence length="178" mass="19830">MKFFSDNKTQPALHIKKAEKNPVAAFVGKGNLHIADPGSTVFLRKSSEMIGTAKLADCYALIVIGEQRDGKKIIGLNHWIGENKTAEAVLELLKNTMLRMGVMEESFFSCALGGDKDHPDNTEELKKLQEKGIIQEVRYEINKEPSEITDLLIQITDKGVELQYFTENNSPAPKSKPL</sequence>